<name>A0A9W4SYZ0_9GLOM</name>
<organism evidence="3 4">
    <name type="scientific">Funneliformis geosporum</name>
    <dbReference type="NCBI Taxonomy" id="1117311"/>
    <lineage>
        <taxon>Eukaryota</taxon>
        <taxon>Fungi</taxon>
        <taxon>Fungi incertae sedis</taxon>
        <taxon>Mucoromycota</taxon>
        <taxon>Glomeromycotina</taxon>
        <taxon>Glomeromycetes</taxon>
        <taxon>Glomerales</taxon>
        <taxon>Glomeraceae</taxon>
        <taxon>Funneliformis</taxon>
    </lineage>
</organism>
<evidence type="ECO:0000256" key="1">
    <source>
        <dbReference type="SAM" id="Coils"/>
    </source>
</evidence>
<accession>A0A9W4SYZ0</accession>
<keyword evidence="2" id="KW-0812">Transmembrane</keyword>
<feature type="coiled-coil region" evidence="1">
    <location>
        <begin position="229"/>
        <end position="309"/>
    </location>
</feature>
<sequence>MTVLNDTKILAENNDAPNMQALEKAMSTAFNKFAECKQLKIDNSNFISEKIKEIEEESNSFKEHANNSIKQSDKLSKYAEEVVVFAVACADPSFTKGELLDFLKSTLEDAKNNKTEAENLKAKISGIAANLTNIHNDCSRYASEIKTDARKIDSTTVNKLEKVESKQRILDKTCKIGTGVAILGGAVSIIAAPFTGGTSLVLEAIALLEGGLIVAGSTGAIALGSKFALRKENNEIIALNKQLTIERDQLSSHIELLNKNLSSIVHETSGIINFWGEQITSLNEIIEKLERFDNQADELLSRLEALSIQRKWKNVSRGCKEYNCTIRTVLQTSNMILNQDRHLLMSGDGHCEITRYTWDGCCKGPLGNIYMLEEIVGERYRRATPKSFANTRFFVHTHVVMHNANVLINVFTQFDYKSSLEDFVSFRGLALGSKNFAFSDGAKINFLPSKMAGSNEYTESLINTANKIEQLLDKDNDGYPSYPHPGKPDKEQYKKNFRLAVRIFVIILYGSVTNKTGI</sequence>
<proteinExistence type="predicted"/>
<dbReference type="Proteomes" id="UP001153678">
    <property type="component" value="Unassembled WGS sequence"/>
</dbReference>
<dbReference type="SUPFAM" id="SSF58100">
    <property type="entry name" value="Bacterial hemolysins"/>
    <property type="match status" value="1"/>
</dbReference>
<dbReference type="Gene3D" id="1.20.1170.10">
    <property type="match status" value="1"/>
</dbReference>
<dbReference type="EMBL" id="CAMKVN010003828">
    <property type="protein sequence ID" value="CAI2185706.1"/>
    <property type="molecule type" value="Genomic_DNA"/>
</dbReference>
<protein>
    <submittedName>
        <fullName evidence="3">1908_t:CDS:1</fullName>
    </submittedName>
</protein>
<dbReference type="OrthoDB" id="2353168at2759"/>
<dbReference type="AlphaFoldDB" id="A0A9W4SYZ0"/>
<keyword evidence="4" id="KW-1185">Reference proteome</keyword>
<evidence type="ECO:0000313" key="4">
    <source>
        <dbReference type="Proteomes" id="UP001153678"/>
    </source>
</evidence>
<keyword evidence="1" id="KW-0175">Coiled coil</keyword>
<keyword evidence="2" id="KW-1133">Transmembrane helix</keyword>
<keyword evidence="2" id="KW-0472">Membrane</keyword>
<evidence type="ECO:0000313" key="3">
    <source>
        <dbReference type="EMBL" id="CAI2185706.1"/>
    </source>
</evidence>
<feature type="transmembrane region" description="Helical" evidence="2">
    <location>
        <begin position="176"/>
        <end position="194"/>
    </location>
</feature>
<reference evidence="3" key="1">
    <citation type="submission" date="2022-08" db="EMBL/GenBank/DDBJ databases">
        <authorList>
            <person name="Kallberg Y."/>
            <person name="Tangrot J."/>
            <person name="Rosling A."/>
        </authorList>
    </citation>
    <scope>NUCLEOTIDE SEQUENCE</scope>
    <source>
        <strain evidence="3">Wild A</strain>
    </source>
</reference>
<evidence type="ECO:0000256" key="2">
    <source>
        <dbReference type="SAM" id="Phobius"/>
    </source>
</evidence>
<gene>
    <name evidence="3" type="ORF">FWILDA_LOCUS12212</name>
</gene>
<comment type="caution">
    <text evidence="3">The sequence shown here is derived from an EMBL/GenBank/DDBJ whole genome shotgun (WGS) entry which is preliminary data.</text>
</comment>